<name>A0ABT8RH72_9BACT</name>
<reference evidence="2" key="1">
    <citation type="submission" date="2023-07" db="EMBL/GenBank/DDBJ databases">
        <title>The genome sequence of Rhodocytophaga aerolata KACC 12507.</title>
        <authorList>
            <person name="Zhang X."/>
        </authorList>
    </citation>
    <scope>NUCLEOTIDE SEQUENCE</scope>
    <source>
        <strain evidence="2">KACC 12507</strain>
    </source>
</reference>
<protein>
    <submittedName>
        <fullName evidence="2">DUF4249 family protein</fullName>
    </submittedName>
</protein>
<organism evidence="2 3">
    <name type="scientific">Rhodocytophaga aerolata</name>
    <dbReference type="NCBI Taxonomy" id="455078"/>
    <lineage>
        <taxon>Bacteria</taxon>
        <taxon>Pseudomonadati</taxon>
        <taxon>Bacteroidota</taxon>
        <taxon>Cytophagia</taxon>
        <taxon>Cytophagales</taxon>
        <taxon>Rhodocytophagaceae</taxon>
        <taxon>Rhodocytophaga</taxon>
    </lineage>
</organism>
<evidence type="ECO:0000313" key="2">
    <source>
        <dbReference type="EMBL" id="MDO1451456.1"/>
    </source>
</evidence>
<dbReference type="PROSITE" id="PS51257">
    <property type="entry name" value="PROKAR_LIPOPROTEIN"/>
    <property type="match status" value="1"/>
</dbReference>
<gene>
    <name evidence="2" type="ORF">Q0590_34600</name>
</gene>
<feature type="chain" id="PRO_5045290345" evidence="1">
    <location>
        <begin position="21"/>
        <end position="306"/>
    </location>
</feature>
<accession>A0ABT8RH72</accession>
<feature type="signal peptide" evidence="1">
    <location>
        <begin position="1"/>
        <end position="20"/>
    </location>
</feature>
<keyword evidence="3" id="KW-1185">Reference proteome</keyword>
<evidence type="ECO:0000256" key="1">
    <source>
        <dbReference type="SAM" id="SignalP"/>
    </source>
</evidence>
<keyword evidence="1" id="KW-0732">Signal</keyword>
<dbReference type="InterPro" id="IPR025345">
    <property type="entry name" value="DUF4249"/>
</dbReference>
<evidence type="ECO:0000313" key="3">
    <source>
        <dbReference type="Proteomes" id="UP001168528"/>
    </source>
</evidence>
<proteinExistence type="predicted"/>
<sequence>MNKVIRTMLVLLLMLMGACKKDLGVELPYEGERLIIYGLISADSVVSVKIDKTASPTGTFMYGEGINDATVAFFEEGVFMENLHPLGKGIYRSPSGRKPQVGKGYSLRVEALGFPTAETSNEVIPRQVSISSYIFQDTVSSLFVGETARKLAFTFADEEKELDLYYAKIEGQYQGKYVALNTFRPDRPLEASEDICSFKSEDNQYVLSDICFNGQSFTFDIGVAMAGALQDSTDTAKRLGQNVACDKIFLHFRKISPVYRNYLYRAGWEDEGFLKAFTTPIREYTNVKGGYGLWAAYSEEVVDILH</sequence>
<dbReference type="RefSeq" id="WP_302042253.1">
    <property type="nucleotide sequence ID" value="NZ_JAUKPO010000060.1"/>
</dbReference>
<dbReference type="Proteomes" id="UP001168528">
    <property type="component" value="Unassembled WGS sequence"/>
</dbReference>
<dbReference type="Pfam" id="PF14054">
    <property type="entry name" value="DUF4249"/>
    <property type="match status" value="1"/>
</dbReference>
<dbReference type="EMBL" id="JAUKPO010000060">
    <property type="protein sequence ID" value="MDO1451456.1"/>
    <property type="molecule type" value="Genomic_DNA"/>
</dbReference>
<comment type="caution">
    <text evidence="2">The sequence shown here is derived from an EMBL/GenBank/DDBJ whole genome shotgun (WGS) entry which is preliminary data.</text>
</comment>